<protein>
    <submittedName>
        <fullName evidence="1">Uncharacterized protein</fullName>
    </submittedName>
</protein>
<gene>
    <name evidence="1" type="ORF">L484_000917</name>
</gene>
<dbReference type="Proteomes" id="UP000030645">
    <property type="component" value="Unassembled WGS sequence"/>
</dbReference>
<proteinExistence type="predicted"/>
<reference evidence="2" key="1">
    <citation type="submission" date="2013-01" db="EMBL/GenBank/DDBJ databases">
        <title>Draft Genome Sequence of a Mulberry Tree, Morus notabilis C.K. Schneid.</title>
        <authorList>
            <person name="He N."/>
            <person name="Zhao S."/>
        </authorList>
    </citation>
    <scope>NUCLEOTIDE SEQUENCE</scope>
</reference>
<evidence type="ECO:0000313" key="2">
    <source>
        <dbReference type="Proteomes" id="UP000030645"/>
    </source>
</evidence>
<keyword evidence="2" id="KW-1185">Reference proteome</keyword>
<dbReference type="AlphaFoldDB" id="W9SER5"/>
<organism evidence="1 2">
    <name type="scientific">Morus notabilis</name>
    <dbReference type="NCBI Taxonomy" id="981085"/>
    <lineage>
        <taxon>Eukaryota</taxon>
        <taxon>Viridiplantae</taxon>
        <taxon>Streptophyta</taxon>
        <taxon>Embryophyta</taxon>
        <taxon>Tracheophyta</taxon>
        <taxon>Spermatophyta</taxon>
        <taxon>Magnoliopsida</taxon>
        <taxon>eudicotyledons</taxon>
        <taxon>Gunneridae</taxon>
        <taxon>Pentapetalae</taxon>
        <taxon>rosids</taxon>
        <taxon>fabids</taxon>
        <taxon>Rosales</taxon>
        <taxon>Moraceae</taxon>
        <taxon>Moreae</taxon>
        <taxon>Morus</taxon>
    </lineage>
</organism>
<name>W9SER5_9ROSA</name>
<evidence type="ECO:0000313" key="1">
    <source>
        <dbReference type="EMBL" id="EXC52361.1"/>
    </source>
</evidence>
<accession>W9SER5</accession>
<dbReference type="EMBL" id="KE625351">
    <property type="protein sequence ID" value="EXC52361.1"/>
    <property type="molecule type" value="Genomic_DNA"/>
</dbReference>
<sequence>MDAGIFQAKRLFAIESPSRLGKYFKKLRHISDDKFGGISPENLLFPRLRISSFRQSTVSAGIWSTRLLPERESSSSSESRSN</sequence>